<dbReference type="Proteomes" id="UP000515135">
    <property type="component" value="Unplaced"/>
</dbReference>
<feature type="region of interest" description="Disordered" evidence="3">
    <location>
        <begin position="70"/>
        <end position="94"/>
    </location>
</feature>
<dbReference type="PANTHER" id="PTHR24104">
    <property type="entry name" value="E3 UBIQUITIN-PROTEIN LIGASE NHLRC1-RELATED"/>
    <property type="match status" value="1"/>
</dbReference>
<dbReference type="KEGG" id="bbel:109487613"/>
<feature type="region of interest" description="Disordered" evidence="3">
    <location>
        <begin position="136"/>
        <end position="162"/>
    </location>
</feature>
<evidence type="ECO:0000256" key="2">
    <source>
        <dbReference type="PROSITE-ProRule" id="PRU00504"/>
    </source>
</evidence>
<name>A0A6P5AVQ5_BRABE</name>
<dbReference type="SUPFAM" id="SSF101898">
    <property type="entry name" value="NHL repeat"/>
    <property type="match status" value="1"/>
</dbReference>
<accession>A0A6P5AVQ5</accession>
<organism evidence="4 5">
    <name type="scientific">Branchiostoma belcheri</name>
    <name type="common">Amphioxus</name>
    <dbReference type="NCBI Taxonomy" id="7741"/>
    <lineage>
        <taxon>Eukaryota</taxon>
        <taxon>Metazoa</taxon>
        <taxon>Chordata</taxon>
        <taxon>Cephalochordata</taxon>
        <taxon>Leptocardii</taxon>
        <taxon>Amphioxiformes</taxon>
        <taxon>Branchiostomatidae</taxon>
        <taxon>Branchiostoma</taxon>
    </lineage>
</organism>
<evidence type="ECO:0000256" key="3">
    <source>
        <dbReference type="SAM" id="MobiDB-lite"/>
    </source>
</evidence>
<gene>
    <name evidence="5" type="primary">LOC109487613</name>
</gene>
<feature type="repeat" description="NHL" evidence="2">
    <location>
        <begin position="620"/>
        <end position="663"/>
    </location>
</feature>
<dbReference type="Gene3D" id="2.120.10.30">
    <property type="entry name" value="TolB, C-terminal domain"/>
    <property type="match status" value="1"/>
</dbReference>
<reference evidence="5" key="1">
    <citation type="submission" date="2025-08" db="UniProtKB">
        <authorList>
            <consortium name="RefSeq"/>
        </authorList>
    </citation>
    <scope>IDENTIFICATION</scope>
    <source>
        <tissue evidence="5">Gonad</tissue>
    </source>
</reference>
<evidence type="ECO:0000256" key="1">
    <source>
        <dbReference type="ARBA" id="ARBA00022737"/>
    </source>
</evidence>
<dbReference type="PANTHER" id="PTHR24104:SF50">
    <property type="entry name" value="SMP-30_GLUCONOLACTONASE_LRE-LIKE REGION DOMAIN-CONTAINING PROTEIN"/>
    <property type="match status" value="1"/>
</dbReference>
<feature type="compositionally biased region" description="Basic and acidic residues" evidence="3">
    <location>
        <begin position="391"/>
        <end position="400"/>
    </location>
</feature>
<sequence>MSVEEAKNQPSNEPGHMIMNHHPNTTTGYDHDFPPSCSRTNLTGHYNTEDGAIRSVNEKVNPAYPPNPLAISITGTDSPSIGGERAGKDTKNSDNTVYTMEPGSAESNAIYPANNGNPDWSTSILKDKELNALYPRRVADSEESFPGKNSARTGDESQLEEGTDVGTEHITGCAIQPNLEAVYNNIAEMSVENNHYDTGFTPNAPSSTNVLDLSSSSEEAKAKCDAGTRKLPNDNQAKRYQYPLTNTTGTGERSQSDTVPTRGNTVYEIESRHDDIIDGTTLPSSNEKAIKQQNAETRKRLEVSFKQAKHALNPNTSRAGERSQFDTTNTGYESRRNNISDDDTIKPYAVVYNTEANPSESVRSNTGASHPRNPKAFSNPMYGADVLKQATDGDRSDATDVQKPPNPPDTSGLNPTYRNAHKQADGTKDKAGKITFDGKVGSDDFVLPYGLDISPGNEIFVTEQMKKQILIYNTKGIFLHSFSTGKYPWDVSADKDGNMWVMLGNRNDASLHKYCRNGLLLTQFNLPCREKTGMYTSITLDTLSDNIIVTLMRTEDPPRWAWNDHKGISIFNPGGRLVERFGRPDLTYPNSVSVDKKGNIFVVDGKNFYVYKFDMNGNYRFKFGGQGSEEGKLKTPMGSCIDGSGRLLVADNRNNRVEMFSTDTGEHIRTVVKIFQPRFLAIGKRGELVVSNDDNIVTIFTKY</sequence>
<dbReference type="AlphaFoldDB" id="A0A6P5AVQ5"/>
<proteinExistence type="predicted"/>
<dbReference type="InterPro" id="IPR011042">
    <property type="entry name" value="6-blade_b-propeller_TolB-like"/>
</dbReference>
<evidence type="ECO:0000313" key="4">
    <source>
        <dbReference type="Proteomes" id="UP000515135"/>
    </source>
</evidence>
<dbReference type="OrthoDB" id="6043931at2759"/>
<dbReference type="GO" id="GO:0000209">
    <property type="term" value="P:protein polyubiquitination"/>
    <property type="evidence" value="ECO:0007669"/>
    <property type="project" value="TreeGrafter"/>
</dbReference>
<dbReference type="GO" id="GO:0061630">
    <property type="term" value="F:ubiquitin protein ligase activity"/>
    <property type="evidence" value="ECO:0007669"/>
    <property type="project" value="TreeGrafter"/>
</dbReference>
<feature type="region of interest" description="Disordered" evidence="3">
    <location>
        <begin position="311"/>
        <end position="433"/>
    </location>
</feature>
<dbReference type="CDD" id="cd05819">
    <property type="entry name" value="NHL"/>
    <property type="match status" value="1"/>
</dbReference>
<protein>
    <submittedName>
        <fullName evidence="5">Uncharacterized protein LOC109487613</fullName>
    </submittedName>
</protein>
<keyword evidence="4" id="KW-1185">Reference proteome</keyword>
<feature type="repeat" description="NHL" evidence="2">
    <location>
        <begin position="574"/>
        <end position="616"/>
    </location>
</feature>
<feature type="compositionally biased region" description="Polar residues" evidence="3">
    <location>
        <begin position="354"/>
        <end position="368"/>
    </location>
</feature>
<dbReference type="PROSITE" id="PS51125">
    <property type="entry name" value="NHL"/>
    <property type="match status" value="2"/>
</dbReference>
<dbReference type="GeneID" id="109487613"/>
<dbReference type="InterPro" id="IPR001258">
    <property type="entry name" value="NHL_repeat"/>
</dbReference>
<keyword evidence="1" id="KW-0677">Repeat</keyword>
<evidence type="ECO:0000313" key="5">
    <source>
        <dbReference type="RefSeq" id="XP_019647177.1"/>
    </source>
</evidence>
<feature type="compositionally biased region" description="Basic and acidic residues" evidence="3">
    <location>
        <begin position="333"/>
        <end position="345"/>
    </location>
</feature>
<dbReference type="GO" id="GO:0043161">
    <property type="term" value="P:proteasome-mediated ubiquitin-dependent protein catabolic process"/>
    <property type="evidence" value="ECO:0007669"/>
    <property type="project" value="TreeGrafter"/>
</dbReference>
<dbReference type="RefSeq" id="XP_019647177.1">
    <property type="nucleotide sequence ID" value="XM_019791618.1"/>
</dbReference>
<feature type="region of interest" description="Disordered" evidence="3">
    <location>
        <begin position="1"/>
        <end position="45"/>
    </location>
</feature>
<dbReference type="InterPro" id="IPR050952">
    <property type="entry name" value="TRIM-NHL_E3_ligases"/>
</dbReference>
<feature type="compositionally biased region" description="Basic and acidic residues" evidence="3">
    <location>
        <begin position="422"/>
        <end position="432"/>
    </location>
</feature>